<gene>
    <name evidence="9" type="ORF">CLV98_10686</name>
</gene>
<keyword evidence="3 6" id="KW-0732">Signal</keyword>
<comment type="similarity">
    <text evidence="2">Belongs to the SusD family.</text>
</comment>
<evidence type="ECO:0000256" key="6">
    <source>
        <dbReference type="SAM" id="SignalP"/>
    </source>
</evidence>
<evidence type="ECO:0000313" key="10">
    <source>
        <dbReference type="Proteomes" id="UP000245880"/>
    </source>
</evidence>
<dbReference type="Pfam" id="PF14322">
    <property type="entry name" value="SusD-like_3"/>
    <property type="match status" value="1"/>
</dbReference>
<dbReference type="EMBL" id="QGDT01000006">
    <property type="protein sequence ID" value="PWJ57615.1"/>
    <property type="molecule type" value="Genomic_DNA"/>
</dbReference>
<comment type="subcellular location">
    <subcellularLocation>
        <location evidence="1">Cell outer membrane</location>
    </subcellularLocation>
</comment>
<proteinExistence type="inferred from homology"/>
<evidence type="ECO:0000259" key="7">
    <source>
        <dbReference type="Pfam" id="PF07980"/>
    </source>
</evidence>
<dbReference type="SUPFAM" id="SSF48452">
    <property type="entry name" value="TPR-like"/>
    <property type="match status" value="1"/>
</dbReference>
<evidence type="ECO:0000313" key="9">
    <source>
        <dbReference type="EMBL" id="PWJ57615.1"/>
    </source>
</evidence>
<reference evidence="9 10" key="1">
    <citation type="submission" date="2018-03" db="EMBL/GenBank/DDBJ databases">
        <title>Genomic Encyclopedia of Archaeal and Bacterial Type Strains, Phase II (KMG-II): from individual species to whole genera.</title>
        <authorList>
            <person name="Goeker M."/>
        </authorList>
    </citation>
    <scope>NUCLEOTIDE SEQUENCE [LARGE SCALE GENOMIC DNA]</scope>
    <source>
        <strain evidence="9 10">DSM 100346</strain>
    </source>
</reference>
<dbReference type="Gene3D" id="1.25.40.390">
    <property type="match status" value="1"/>
</dbReference>
<protein>
    <submittedName>
        <fullName evidence="9">Putative outer membrane starch-binding protein</fullName>
    </submittedName>
</protein>
<dbReference type="PROSITE" id="PS51257">
    <property type="entry name" value="PROKAR_LIPOPROTEIN"/>
    <property type="match status" value="1"/>
</dbReference>
<dbReference type="RefSeq" id="WP_158281255.1">
    <property type="nucleotide sequence ID" value="NZ_QGDT01000006.1"/>
</dbReference>
<evidence type="ECO:0000256" key="2">
    <source>
        <dbReference type="ARBA" id="ARBA00006275"/>
    </source>
</evidence>
<name>A0A316AIK7_9BACT</name>
<sequence>MKKSKYIFLLFSLLAIAGCKEDFLDRNPLDEISEPEFWKTTGDLELYANAFYQNLPGWAGVGNGFSPMPDNGTDLSLSSTEASTRLLGNVTIPTTSSTSVWNWSNVRKANYFLANVDKATGAEADINQYKGEGLFFRAYYYFSLLKSYGDLPIIDKYIENTDVDYLYKGRDPRNKVVDFMLSDLDQAISLLKTKSELTASNPRINKEAALLLKATVALYEGTWEKYHQGTAYGVEGSTGATYLQQAAESAKKLIDDNTLSLHNSYAKLFNQTSLSANSEVILWKEYNFTFGNSYGNDLQISWPNRSSYSRFAVRSYLCKDGLPYALSPLYQGDQLLSKIEVNRDPRLAATIMVPGDTVAIAVNGTITPFTVPKLTTNNAAVGGYESQKYRIPNIDPLTGTFTRSTAKIIMRYAEALLIYAEAKAELGTITQADLDISINKLRKRSGVGMPDLVMSSIVTDPNWPNYGYSLTPVLYEIRRERTVELMNEGFRFDDMMRWRAHALFLGQRPRGAYYEQILKSAASNLKVDSENYLDPYITFVGTAGYAFKPERDYLSPIPTDEITINPNLKPNNPGW</sequence>
<evidence type="ECO:0000256" key="1">
    <source>
        <dbReference type="ARBA" id="ARBA00004442"/>
    </source>
</evidence>
<accession>A0A316AIK7</accession>
<feature type="signal peptide" evidence="6">
    <location>
        <begin position="1"/>
        <end position="17"/>
    </location>
</feature>
<dbReference type="InterPro" id="IPR033985">
    <property type="entry name" value="SusD-like_N"/>
</dbReference>
<feature type="chain" id="PRO_5016244395" evidence="6">
    <location>
        <begin position="18"/>
        <end position="575"/>
    </location>
</feature>
<evidence type="ECO:0000256" key="5">
    <source>
        <dbReference type="ARBA" id="ARBA00023237"/>
    </source>
</evidence>
<dbReference type="OrthoDB" id="5694214at2"/>
<feature type="domain" description="RagB/SusD" evidence="7">
    <location>
        <begin position="282"/>
        <end position="575"/>
    </location>
</feature>
<keyword evidence="10" id="KW-1185">Reference proteome</keyword>
<dbReference type="Pfam" id="PF07980">
    <property type="entry name" value="SusD_RagB"/>
    <property type="match status" value="1"/>
</dbReference>
<evidence type="ECO:0000256" key="4">
    <source>
        <dbReference type="ARBA" id="ARBA00023136"/>
    </source>
</evidence>
<feature type="domain" description="SusD-like N-terminal" evidence="8">
    <location>
        <begin position="101"/>
        <end position="212"/>
    </location>
</feature>
<dbReference type="GO" id="GO:0009279">
    <property type="term" value="C:cell outer membrane"/>
    <property type="evidence" value="ECO:0007669"/>
    <property type="project" value="UniProtKB-SubCell"/>
</dbReference>
<dbReference type="AlphaFoldDB" id="A0A316AIK7"/>
<dbReference type="InterPro" id="IPR012944">
    <property type="entry name" value="SusD_RagB_dom"/>
</dbReference>
<keyword evidence="4" id="KW-0472">Membrane</keyword>
<evidence type="ECO:0000259" key="8">
    <source>
        <dbReference type="Pfam" id="PF14322"/>
    </source>
</evidence>
<dbReference type="Proteomes" id="UP000245880">
    <property type="component" value="Unassembled WGS sequence"/>
</dbReference>
<organism evidence="9 10">
    <name type="scientific">Dyadobacter jejuensis</name>
    <dbReference type="NCBI Taxonomy" id="1082580"/>
    <lineage>
        <taxon>Bacteria</taxon>
        <taxon>Pseudomonadati</taxon>
        <taxon>Bacteroidota</taxon>
        <taxon>Cytophagia</taxon>
        <taxon>Cytophagales</taxon>
        <taxon>Spirosomataceae</taxon>
        <taxon>Dyadobacter</taxon>
    </lineage>
</organism>
<evidence type="ECO:0000256" key="3">
    <source>
        <dbReference type="ARBA" id="ARBA00022729"/>
    </source>
</evidence>
<dbReference type="InterPro" id="IPR011990">
    <property type="entry name" value="TPR-like_helical_dom_sf"/>
</dbReference>
<keyword evidence="5" id="KW-0998">Cell outer membrane</keyword>
<comment type="caution">
    <text evidence="9">The sequence shown here is derived from an EMBL/GenBank/DDBJ whole genome shotgun (WGS) entry which is preliminary data.</text>
</comment>